<keyword evidence="1" id="KW-1133">Transmembrane helix</keyword>
<dbReference type="Proteomes" id="UP000001058">
    <property type="component" value="Unassembled WGS sequence"/>
</dbReference>
<feature type="transmembrane region" description="Helical" evidence="1">
    <location>
        <begin position="751"/>
        <end position="774"/>
    </location>
</feature>
<feature type="signal peptide" evidence="2">
    <location>
        <begin position="1"/>
        <end position="31"/>
    </location>
</feature>
<dbReference type="AlphaFoldDB" id="D8TYL3"/>
<dbReference type="GeneID" id="9615603"/>
<evidence type="ECO:0000313" key="4">
    <source>
        <dbReference type="Proteomes" id="UP000001058"/>
    </source>
</evidence>
<dbReference type="RefSeq" id="XP_002951519.1">
    <property type="nucleotide sequence ID" value="XM_002951473.1"/>
</dbReference>
<evidence type="ECO:0000313" key="3">
    <source>
        <dbReference type="EMBL" id="EFJ47330.1"/>
    </source>
</evidence>
<protein>
    <recommendedName>
        <fullName evidence="5">Pherophorin domain-containing protein</fullName>
    </recommendedName>
</protein>
<dbReference type="InParanoid" id="D8TYL3"/>
<gene>
    <name evidence="3" type="ORF">VOLCADRAFT_105139</name>
</gene>
<name>D8TYL3_VOLCA</name>
<dbReference type="KEGG" id="vcn:VOLCADRAFT_105139"/>
<evidence type="ECO:0008006" key="5">
    <source>
        <dbReference type="Google" id="ProtNLM"/>
    </source>
</evidence>
<sequence>MIGADMYRASMGTRVVFVLSGLWLAAMSVTAEHSLQGLEFVPRFTRLLRQDLSSVASYLLPTEQPPLCAGQCCQADSYASPYGLLSMSNTQQIFGGRTYTTFSFILHSNQTCNSALDHAGCCSSAAYIVWIDVDPTLKVKYVSYNGVRLASAEQSQFGLKLGSLNLQVAQAKNGIPVAITVEGAADTLCPPPGLAPVTGLCELVIQGGTDINPNACCPTTVTAAGSGPSSQPGPNSVFQCSGTLSNSPFKLVFDGVTPISSQSTSTSLAQAQFLAYNFRLVATSSCEPDGVTNCCHAQLAYVNLKVTDLPISGVQLGRSSVNFSTSSWNEPNSASYRSLLVDELNLVADDLGSNGLALTVTVRLPIGSTASNVDLCDASSDPQQGACTYYLHSEDGFCCPSGLVLPSAGVPPPPAGTCWPTQNVPAADTSMSLQYYERVASAATTTFAFLLANHNPASGCTKSYCVDVCSWTLYLDPGAASQVAVGHESPLNNGRQTIEAGSGTSPASLTFTYGPAGESTNTFYVTLPAGGKHLTDLCARNALPGQGVRPCAAVVRSASVYIMVFFDDSDVIIVPGAAPPPPPPVEQICMSPRPMSDSCLVAQTAHYNTLSSTAVFDFPVSPAAASTTCRPPAAPGDLATLHLLLAPATVDQLTTRRQIRPDRGVSLDRNDGVRWQVSTTAASSLSFQVQGPLGITEVCQQGVTGEQPAGTCVVEVSGDLGCFRGYVGATADGRLIWVEESTSKKGVGASVIVPAVVVPLVAVLAVTLLVMAWYRRRKGQQYFFMNSGSDDLDRPLATQSINSLHDDLATASAAASDVQIRVPGASQGGAMPIGRR</sequence>
<keyword evidence="1" id="KW-0812">Transmembrane</keyword>
<reference evidence="3 4" key="1">
    <citation type="journal article" date="2010" name="Science">
        <title>Genomic analysis of organismal complexity in the multicellular green alga Volvox carteri.</title>
        <authorList>
            <person name="Prochnik S.E."/>
            <person name="Umen J."/>
            <person name="Nedelcu A.M."/>
            <person name="Hallmann A."/>
            <person name="Miller S.M."/>
            <person name="Nishii I."/>
            <person name="Ferris P."/>
            <person name="Kuo A."/>
            <person name="Mitros T."/>
            <person name="Fritz-Laylin L.K."/>
            <person name="Hellsten U."/>
            <person name="Chapman J."/>
            <person name="Simakov O."/>
            <person name="Rensing S.A."/>
            <person name="Terry A."/>
            <person name="Pangilinan J."/>
            <person name="Kapitonov V."/>
            <person name="Jurka J."/>
            <person name="Salamov A."/>
            <person name="Shapiro H."/>
            <person name="Schmutz J."/>
            <person name="Grimwood J."/>
            <person name="Lindquist E."/>
            <person name="Lucas S."/>
            <person name="Grigoriev I.V."/>
            <person name="Schmitt R."/>
            <person name="Kirk D."/>
            <person name="Rokhsar D.S."/>
        </authorList>
    </citation>
    <scope>NUCLEOTIDE SEQUENCE [LARGE SCALE GENOMIC DNA]</scope>
    <source>
        <strain evidence="4">f. Nagariensis / Eve</strain>
    </source>
</reference>
<accession>D8TYL3</accession>
<dbReference type="EMBL" id="GL378345">
    <property type="protein sequence ID" value="EFJ47330.1"/>
    <property type="molecule type" value="Genomic_DNA"/>
</dbReference>
<evidence type="ECO:0000256" key="2">
    <source>
        <dbReference type="SAM" id="SignalP"/>
    </source>
</evidence>
<evidence type="ECO:0000256" key="1">
    <source>
        <dbReference type="SAM" id="Phobius"/>
    </source>
</evidence>
<keyword evidence="4" id="KW-1185">Reference proteome</keyword>
<dbReference type="OrthoDB" id="531844at2759"/>
<keyword evidence="1" id="KW-0472">Membrane</keyword>
<keyword evidence="2" id="KW-0732">Signal</keyword>
<proteinExistence type="predicted"/>
<feature type="chain" id="PRO_5003124013" description="Pherophorin domain-containing protein" evidence="2">
    <location>
        <begin position="32"/>
        <end position="836"/>
    </location>
</feature>
<organism evidence="4">
    <name type="scientific">Volvox carteri f. nagariensis</name>
    <dbReference type="NCBI Taxonomy" id="3068"/>
    <lineage>
        <taxon>Eukaryota</taxon>
        <taxon>Viridiplantae</taxon>
        <taxon>Chlorophyta</taxon>
        <taxon>core chlorophytes</taxon>
        <taxon>Chlorophyceae</taxon>
        <taxon>CS clade</taxon>
        <taxon>Chlamydomonadales</taxon>
        <taxon>Volvocaceae</taxon>
        <taxon>Volvox</taxon>
    </lineage>
</organism>